<evidence type="ECO:0000259" key="7">
    <source>
        <dbReference type="Pfam" id="PF00685"/>
    </source>
</evidence>
<keyword evidence="6" id="KW-0472">Membrane</keyword>
<keyword evidence="2" id="KW-0325">Glycoprotein</keyword>
<dbReference type="Proteomes" id="UP000693970">
    <property type="component" value="Unassembled WGS sequence"/>
</dbReference>
<evidence type="ECO:0000256" key="3">
    <source>
        <dbReference type="PIRSR" id="PIRSR637359-1"/>
    </source>
</evidence>
<evidence type="ECO:0000256" key="2">
    <source>
        <dbReference type="ARBA" id="ARBA00023180"/>
    </source>
</evidence>
<sequence length="440" mass="50525">MKTMSNLRVESALCSSPSQGPRTKRYVKQIVVTKLVIGTILIGLLIIFLLVGDASHARNLRLNAILDNTVITLKLQEKNISLEYEDSYHPYDTVNDPLPHCDSLPLQGGHNVWSEDTGETIRLHKHSPRICGPKVLVIGAMKCGTNTLGHLLAKHPRVKVNSCSAPRFVKKIDTGCNDDEYQGRGDEIWEGHDMSIHKNQKPGEWLEHWTRRLPWTDGKHNITIDKSPSYMNTLEFPNLTQDVKQFLPNAKVVMSVCNPALRLYSEYNHNMDQRQDGFLGFYRDKGIEVPMDFPSFVKLLMDPPGDVCKRLPNFCDRNQIFFLRKGEYSTLLKQWYEAFGAKNILVVDMNDNQRDIATQLLDLVGRDVLPPNEYPWHELKEKEIDFKSSAANYTGRSSAFDDFREQIVKLEKYYAPFNEELAQLIGRDFPLEWNKRMGEN</sequence>
<feature type="region of interest" description="Disordered" evidence="5">
    <location>
        <begin position="1"/>
        <end position="21"/>
    </location>
</feature>
<dbReference type="InterPro" id="IPR000863">
    <property type="entry name" value="Sulfotransferase_dom"/>
</dbReference>
<evidence type="ECO:0000256" key="6">
    <source>
        <dbReference type="SAM" id="Phobius"/>
    </source>
</evidence>
<evidence type="ECO:0000313" key="8">
    <source>
        <dbReference type="EMBL" id="KAG7356718.1"/>
    </source>
</evidence>
<feature type="binding site" evidence="4">
    <location>
        <position position="265"/>
    </location>
    <ligand>
        <name>3'-phosphoadenylyl sulfate</name>
        <dbReference type="ChEBI" id="CHEBI:58339"/>
    </ligand>
</feature>
<proteinExistence type="predicted"/>
<dbReference type="PANTHER" id="PTHR10605:SF56">
    <property type="entry name" value="BIFUNCTIONAL HEPARAN SULFATE N-DEACETYLASE_N-SULFOTRANSFERASE"/>
    <property type="match status" value="1"/>
</dbReference>
<reference evidence="8" key="1">
    <citation type="journal article" date="2021" name="Sci. Rep.">
        <title>Diploid genomic architecture of Nitzschia inconspicua, an elite biomass production diatom.</title>
        <authorList>
            <person name="Oliver A."/>
            <person name="Podell S."/>
            <person name="Pinowska A."/>
            <person name="Traller J.C."/>
            <person name="Smith S.R."/>
            <person name="McClure R."/>
            <person name="Beliaev A."/>
            <person name="Bohutskyi P."/>
            <person name="Hill E.A."/>
            <person name="Rabines A."/>
            <person name="Zheng H."/>
            <person name="Allen L.Z."/>
            <person name="Kuo A."/>
            <person name="Grigoriev I.V."/>
            <person name="Allen A.E."/>
            <person name="Hazlebeck D."/>
            <person name="Allen E.E."/>
        </authorList>
    </citation>
    <scope>NUCLEOTIDE SEQUENCE</scope>
    <source>
        <strain evidence="8">Hildebrandi</strain>
    </source>
</reference>
<keyword evidence="9" id="KW-1185">Reference proteome</keyword>
<protein>
    <submittedName>
        <fullName evidence="8">Sulfotransferase family protein</fullName>
    </submittedName>
</protein>
<evidence type="ECO:0000256" key="1">
    <source>
        <dbReference type="ARBA" id="ARBA00022679"/>
    </source>
</evidence>
<comment type="caution">
    <text evidence="8">The sequence shown here is derived from an EMBL/GenBank/DDBJ whole genome shotgun (WGS) entry which is preliminary data.</text>
</comment>
<dbReference type="Pfam" id="PF00685">
    <property type="entry name" value="Sulfotransfer_1"/>
    <property type="match status" value="1"/>
</dbReference>
<name>A0A9K3L8F2_9STRA</name>
<evidence type="ECO:0000256" key="5">
    <source>
        <dbReference type="SAM" id="MobiDB-lite"/>
    </source>
</evidence>
<keyword evidence="1" id="KW-0808">Transferase</keyword>
<evidence type="ECO:0000256" key="4">
    <source>
        <dbReference type="PIRSR" id="PIRSR637359-2"/>
    </source>
</evidence>
<reference evidence="8" key="2">
    <citation type="submission" date="2021-04" db="EMBL/GenBank/DDBJ databases">
        <authorList>
            <person name="Podell S."/>
        </authorList>
    </citation>
    <scope>NUCLEOTIDE SEQUENCE</scope>
    <source>
        <strain evidence="8">Hildebrandi</strain>
    </source>
</reference>
<dbReference type="InterPro" id="IPR037359">
    <property type="entry name" value="NST/OST"/>
</dbReference>
<feature type="domain" description="Sulfotransferase" evidence="7">
    <location>
        <begin position="133"/>
        <end position="360"/>
    </location>
</feature>
<accession>A0A9K3L8F2</accession>
<keyword evidence="6" id="KW-1133">Transmembrane helix</keyword>
<dbReference type="EMBL" id="JAGRRH010000015">
    <property type="protein sequence ID" value="KAG7356718.1"/>
    <property type="molecule type" value="Genomic_DNA"/>
</dbReference>
<feature type="active site" description="For sulfotransferase activity" evidence="3">
    <location>
        <position position="142"/>
    </location>
</feature>
<organism evidence="8 9">
    <name type="scientific">Nitzschia inconspicua</name>
    <dbReference type="NCBI Taxonomy" id="303405"/>
    <lineage>
        <taxon>Eukaryota</taxon>
        <taxon>Sar</taxon>
        <taxon>Stramenopiles</taxon>
        <taxon>Ochrophyta</taxon>
        <taxon>Bacillariophyta</taxon>
        <taxon>Bacillariophyceae</taxon>
        <taxon>Bacillariophycidae</taxon>
        <taxon>Bacillariales</taxon>
        <taxon>Bacillariaceae</taxon>
        <taxon>Nitzschia</taxon>
    </lineage>
</organism>
<evidence type="ECO:0000313" key="9">
    <source>
        <dbReference type="Proteomes" id="UP000693970"/>
    </source>
</evidence>
<dbReference type="PANTHER" id="PTHR10605">
    <property type="entry name" value="HEPARAN SULFATE SULFOTRANSFERASE"/>
    <property type="match status" value="1"/>
</dbReference>
<dbReference type="AlphaFoldDB" id="A0A9K3L8F2"/>
<dbReference type="OrthoDB" id="411451at2759"/>
<keyword evidence="6" id="KW-0812">Transmembrane</keyword>
<gene>
    <name evidence="8" type="ORF">IV203_001404</name>
</gene>
<feature type="transmembrane region" description="Helical" evidence="6">
    <location>
        <begin position="31"/>
        <end position="51"/>
    </location>
</feature>
<dbReference type="GO" id="GO:0008146">
    <property type="term" value="F:sulfotransferase activity"/>
    <property type="evidence" value="ECO:0007669"/>
    <property type="project" value="InterPro"/>
</dbReference>